<keyword evidence="3 5" id="KW-1133">Transmembrane helix</keyword>
<sequence>MNVILGYLGLGLLFALAAIGSCIGTALAGNAAEGALKKNPEKSSTYMILSAIPASQGIYGFAGFFMWLQFVTDFAANGPLLFGVGATCGLVCMISAIRQGQICANGITGVSQGHDVMTNTLIYAALPEFFAILALVCSLLVVL</sequence>
<proteinExistence type="predicted"/>
<evidence type="ECO:0000256" key="3">
    <source>
        <dbReference type="ARBA" id="ARBA00022989"/>
    </source>
</evidence>
<feature type="transmembrane region" description="Helical" evidence="5">
    <location>
        <begin position="120"/>
        <end position="142"/>
    </location>
</feature>
<name>A0A940IJC7_9BACT</name>
<keyword evidence="2 5" id="KW-0812">Transmembrane</keyword>
<dbReference type="GO" id="GO:0015078">
    <property type="term" value="F:proton transmembrane transporter activity"/>
    <property type="evidence" value="ECO:0007669"/>
    <property type="project" value="InterPro"/>
</dbReference>
<feature type="domain" description="V-ATPase proteolipid subunit C-like" evidence="6">
    <location>
        <begin position="82"/>
        <end position="140"/>
    </location>
</feature>
<dbReference type="CDD" id="cd18180">
    <property type="entry name" value="ATP-synt_Vo_Ao_c_NTPK_rpt2"/>
    <property type="match status" value="1"/>
</dbReference>
<reference evidence="7" key="2">
    <citation type="journal article" date="2021" name="PeerJ">
        <title>Extensive microbial diversity within the chicken gut microbiome revealed by metagenomics and culture.</title>
        <authorList>
            <person name="Gilroy R."/>
            <person name="Ravi A."/>
            <person name="Getino M."/>
            <person name="Pursley I."/>
            <person name="Horton D.L."/>
            <person name="Alikhan N.F."/>
            <person name="Baker D."/>
            <person name="Gharbi K."/>
            <person name="Hall N."/>
            <person name="Watson M."/>
            <person name="Adriaenssens E.M."/>
            <person name="Foster-Nyarko E."/>
            <person name="Jarju S."/>
            <person name="Secka A."/>
            <person name="Antonio M."/>
            <person name="Oren A."/>
            <person name="Chaudhuri R.R."/>
            <person name="La Ragione R."/>
            <person name="Hildebrand F."/>
            <person name="Pallen M.J."/>
        </authorList>
    </citation>
    <scope>NUCLEOTIDE SEQUENCE</scope>
    <source>
        <strain evidence="7">G3-8215</strain>
    </source>
</reference>
<comment type="subcellular location">
    <subcellularLocation>
        <location evidence="1">Membrane</location>
        <topology evidence="1">Multi-pass membrane protein</topology>
    </subcellularLocation>
</comment>
<dbReference type="GO" id="GO:0033177">
    <property type="term" value="C:proton-transporting two-sector ATPase complex, proton-transporting domain"/>
    <property type="evidence" value="ECO:0007669"/>
    <property type="project" value="InterPro"/>
</dbReference>
<evidence type="ECO:0000259" key="6">
    <source>
        <dbReference type="Pfam" id="PF00137"/>
    </source>
</evidence>
<feature type="transmembrane region" description="Helical" evidence="5">
    <location>
        <begin position="44"/>
        <end position="68"/>
    </location>
</feature>
<keyword evidence="4 5" id="KW-0472">Membrane</keyword>
<organism evidence="7 8">
    <name type="scientific">Candidatus Cryptobacteroides avicola</name>
    <dbReference type="NCBI Taxonomy" id="2840757"/>
    <lineage>
        <taxon>Bacteria</taxon>
        <taxon>Pseudomonadati</taxon>
        <taxon>Bacteroidota</taxon>
        <taxon>Bacteroidia</taxon>
        <taxon>Bacteroidales</taxon>
        <taxon>Candidatus Cryptobacteroides</taxon>
    </lineage>
</organism>
<dbReference type="EMBL" id="JADILV010000058">
    <property type="protein sequence ID" value="MBO8484118.1"/>
    <property type="molecule type" value="Genomic_DNA"/>
</dbReference>
<dbReference type="InterPro" id="IPR002379">
    <property type="entry name" value="ATPase_proteolipid_c-like_dom"/>
</dbReference>
<dbReference type="Proteomes" id="UP000725002">
    <property type="component" value="Unassembled WGS sequence"/>
</dbReference>
<feature type="transmembrane region" description="Helical" evidence="5">
    <location>
        <begin position="80"/>
        <end position="100"/>
    </location>
</feature>
<gene>
    <name evidence="7" type="ORF">IAB75_08415</name>
</gene>
<evidence type="ECO:0000313" key="8">
    <source>
        <dbReference type="Proteomes" id="UP000725002"/>
    </source>
</evidence>
<protein>
    <submittedName>
        <fullName evidence="7">ATPase</fullName>
    </submittedName>
</protein>
<evidence type="ECO:0000256" key="1">
    <source>
        <dbReference type="ARBA" id="ARBA00004141"/>
    </source>
</evidence>
<dbReference type="InterPro" id="IPR035921">
    <property type="entry name" value="F/V-ATP_Csub_sf"/>
</dbReference>
<dbReference type="Gene3D" id="1.20.120.610">
    <property type="entry name" value="lithium bound rotor ring of v- atpase"/>
    <property type="match status" value="1"/>
</dbReference>
<dbReference type="CDD" id="cd18179">
    <property type="entry name" value="ATP-synt_Vo_Ao_c_NTPK_rpt1"/>
    <property type="match status" value="1"/>
</dbReference>
<dbReference type="AlphaFoldDB" id="A0A940IJC7"/>
<dbReference type="Pfam" id="PF00137">
    <property type="entry name" value="ATP-synt_C"/>
    <property type="match status" value="2"/>
</dbReference>
<reference evidence="7" key="1">
    <citation type="submission" date="2020-10" db="EMBL/GenBank/DDBJ databases">
        <authorList>
            <person name="Gilroy R."/>
        </authorList>
    </citation>
    <scope>NUCLEOTIDE SEQUENCE</scope>
    <source>
        <strain evidence="7">G3-8215</strain>
    </source>
</reference>
<evidence type="ECO:0000256" key="4">
    <source>
        <dbReference type="ARBA" id="ARBA00023136"/>
    </source>
</evidence>
<comment type="caution">
    <text evidence="7">The sequence shown here is derived from an EMBL/GenBank/DDBJ whole genome shotgun (WGS) entry which is preliminary data.</text>
</comment>
<feature type="domain" description="V-ATPase proteolipid subunit C-like" evidence="6">
    <location>
        <begin position="8"/>
        <end position="65"/>
    </location>
</feature>
<evidence type="ECO:0000256" key="2">
    <source>
        <dbReference type="ARBA" id="ARBA00022692"/>
    </source>
</evidence>
<evidence type="ECO:0000256" key="5">
    <source>
        <dbReference type="SAM" id="Phobius"/>
    </source>
</evidence>
<dbReference type="SUPFAM" id="SSF81333">
    <property type="entry name" value="F1F0 ATP synthase subunit C"/>
    <property type="match status" value="2"/>
</dbReference>
<accession>A0A940IJC7</accession>
<evidence type="ECO:0000313" key="7">
    <source>
        <dbReference type="EMBL" id="MBO8484118.1"/>
    </source>
</evidence>